<accession>A0AC35FHY2</accession>
<name>A0AC35FHY2_9BILA</name>
<proteinExistence type="predicted"/>
<organism evidence="1 2">
    <name type="scientific">Panagrolaimus sp. PS1159</name>
    <dbReference type="NCBI Taxonomy" id="55785"/>
    <lineage>
        <taxon>Eukaryota</taxon>
        <taxon>Metazoa</taxon>
        <taxon>Ecdysozoa</taxon>
        <taxon>Nematoda</taxon>
        <taxon>Chromadorea</taxon>
        <taxon>Rhabditida</taxon>
        <taxon>Tylenchina</taxon>
        <taxon>Panagrolaimomorpha</taxon>
        <taxon>Panagrolaimoidea</taxon>
        <taxon>Panagrolaimidae</taxon>
        <taxon>Panagrolaimus</taxon>
    </lineage>
</organism>
<sequence length="331" mass="35580">MTLDLNPVAREFYTIYYGQAVSPNQDYLALGNNFGQLFSVPIYQKDEAAAPKRIYQSEANIFSMTTIPGTNLLLTGSQNGSIAAFDWVQFTKNGLDSPIEPLWIASTNVREANSMCSMNSNQFAIGYGDGLVEIQDCENPGKVLVEFSGHLEQVNQVVQFAPNQVVSCSSDGTVNLYDALSGSEPVKRLNILSHESVIRSEHSRAILALGVQDRFIICGGGVDLAKYDISSGSLLQNFGAPKSGSSAYNIHSIEISRDKIGVGTSNGLVLGYSHSGNFVNCVPLGIGPVLNLSSLSNESHRHLLTAASGISSKISMLVNYGYVSYTIGNVF</sequence>
<dbReference type="WBParaSite" id="PS1159_v2.g17667.t1">
    <property type="protein sequence ID" value="PS1159_v2.g17667.t1"/>
    <property type="gene ID" value="PS1159_v2.g17667"/>
</dbReference>
<evidence type="ECO:0000313" key="1">
    <source>
        <dbReference type="Proteomes" id="UP000887580"/>
    </source>
</evidence>
<dbReference type="Proteomes" id="UP000887580">
    <property type="component" value="Unplaced"/>
</dbReference>
<protein>
    <submittedName>
        <fullName evidence="2">THO complex subunit 6</fullName>
    </submittedName>
</protein>
<evidence type="ECO:0000313" key="2">
    <source>
        <dbReference type="WBParaSite" id="PS1159_v2.g17667.t1"/>
    </source>
</evidence>
<reference evidence="2" key="1">
    <citation type="submission" date="2022-11" db="UniProtKB">
        <authorList>
            <consortium name="WormBaseParasite"/>
        </authorList>
    </citation>
    <scope>IDENTIFICATION</scope>
</reference>